<dbReference type="InterPro" id="IPR001509">
    <property type="entry name" value="Epimerase_deHydtase"/>
</dbReference>
<comment type="caution">
    <text evidence="3">The sequence shown here is derived from an EMBL/GenBank/DDBJ whole genome shotgun (WGS) entry which is preliminary data.</text>
</comment>
<dbReference type="CDD" id="cd05256">
    <property type="entry name" value="UDP_AE_SDR_e"/>
    <property type="match status" value="1"/>
</dbReference>
<dbReference type="Gene3D" id="3.90.25.10">
    <property type="entry name" value="UDP-galactose 4-epimerase, domain 1"/>
    <property type="match status" value="1"/>
</dbReference>
<reference evidence="3 4" key="1">
    <citation type="journal article" date="2015" name="Microbiome">
        <title>Genomic resolution of linkages in carbon, nitrogen, and sulfur cycling among widespread estuary sediment bacteria.</title>
        <authorList>
            <person name="Baker B.J."/>
            <person name="Lazar C.S."/>
            <person name="Teske A.P."/>
            <person name="Dick G.J."/>
        </authorList>
    </citation>
    <scope>NUCLEOTIDE SEQUENCE [LARGE SCALE GENOMIC DNA]</scope>
    <source>
        <strain evidence="3">DG_56</strain>
    </source>
</reference>
<evidence type="ECO:0000313" key="3">
    <source>
        <dbReference type="EMBL" id="KPJ62269.1"/>
    </source>
</evidence>
<accession>A0A0S7XIG6</accession>
<evidence type="ECO:0000256" key="1">
    <source>
        <dbReference type="ARBA" id="ARBA00007637"/>
    </source>
</evidence>
<dbReference type="PATRIC" id="fig|1704032.3.peg.929"/>
<proteinExistence type="inferred from homology"/>
<gene>
    <name evidence="3" type="ORF">AMK68_05130</name>
</gene>
<protein>
    <submittedName>
        <fullName evidence="3">Vi polysaccharide biosynthesis protein VipB/TviC</fullName>
    </submittedName>
</protein>
<name>A0A0S7XIG6_9BACT</name>
<feature type="domain" description="NAD-dependent epimerase/dehydratase" evidence="2">
    <location>
        <begin position="5"/>
        <end position="240"/>
    </location>
</feature>
<sequence>MASYLVTGGAGFIGSNLVEALIAQGEHVRVLDNFATGRRENLEPFAGKFELVEGDLRNPEQVQEAVDGVDYVLHQGALGSVARSVDEPATSNAVNVDGTINVLIAARDAGVKRVVYAASSSAYGDTPTLPKREEMSPQPKSPYAVSKLAGEHYCRAFYNVYGLETVALRYFNVFGPRQNPKVRYAAVIPLFLSALLSGRPPELEGDGEQTRDFTFIADCVRANLLACTAPAAPGETINIAGGQERSIISVLRLAQEITGNPTEPIQKPPRPGDVRRSLADISKARELLGWAPQASFEEGLRRTAEWVGDASG</sequence>
<organism evidence="3 4">
    <name type="scientific">candidate division KD3-62 bacterium DG_56</name>
    <dbReference type="NCBI Taxonomy" id="1704032"/>
    <lineage>
        <taxon>Bacteria</taxon>
        <taxon>candidate division KD3-62</taxon>
    </lineage>
</organism>
<dbReference type="Gene3D" id="3.40.50.720">
    <property type="entry name" value="NAD(P)-binding Rossmann-like Domain"/>
    <property type="match status" value="1"/>
</dbReference>
<dbReference type="InterPro" id="IPR036291">
    <property type="entry name" value="NAD(P)-bd_dom_sf"/>
</dbReference>
<dbReference type="Pfam" id="PF01370">
    <property type="entry name" value="Epimerase"/>
    <property type="match status" value="1"/>
</dbReference>
<dbReference type="EMBL" id="LIZY01000124">
    <property type="protein sequence ID" value="KPJ62269.1"/>
    <property type="molecule type" value="Genomic_DNA"/>
</dbReference>
<comment type="similarity">
    <text evidence="1">Belongs to the NAD(P)-dependent epimerase/dehydratase family.</text>
</comment>
<evidence type="ECO:0000259" key="2">
    <source>
        <dbReference type="Pfam" id="PF01370"/>
    </source>
</evidence>
<dbReference type="AlphaFoldDB" id="A0A0S7XIG6"/>
<dbReference type="SUPFAM" id="SSF51735">
    <property type="entry name" value="NAD(P)-binding Rossmann-fold domains"/>
    <property type="match status" value="1"/>
</dbReference>
<dbReference type="Proteomes" id="UP000052020">
    <property type="component" value="Unassembled WGS sequence"/>
</dbReference>
<evidence type="ECO:0000313" key="4">
    <source>
        <dbReference type="Proteomes" id="UP000052020"/>
    </source>
</evidence>
<dbReference type="PANTHER" id="PTHR43000">
    <property type="entry name" value="DTDP-D-GLUCOSE 4,6-DEHYDRATASE-RELATED"/>
    <property type="match status" value="1"/>
</dbReference>